<feature type="non-terminal residue" evidence="4">
    <location>
        <position position="1"/>
    </location>
</feature>
<accession>A0AAV5VIS1</accession>
<proteinExistence type="predicted"/>
<dbReference type="PROSITE" id="PS00028">
    <property type="entry name" value="ZINC_FINGER_C2H2_1"/>
    <property type="match status" value="2"/>
</dbReference>
<organism evidence="4 5">
    <name type="scientific">Pristionchus fissidentatus</name>
    <dbReference type="NCBI Taxonomy" id="1538716"/>
    <lineage>
        <taxon>Eukaryota</taxon>
        <taxon>Metazoa</taxon>
        <taxon>Ecdysozoa</taxon>
        <taxon>Nematoda</taxon>
        <taxon>Chromadorea</taxon>
        <taxon>Rhabditida</taxon>
        <taxon>Rhabditina</taxon>
        <taxon>Diplogasteromorpha</taxon>
        <taxon>Diplogasteroidea</taxon>
        <taxon>Neodiplogasteridae</taxon>
        <taxon>Pristionchus</taxon>
    </lineage>
</organism>
<dbReference type="Gene3D" id="3.30.160.60">
    <property type="entry name" value="Classic Zinc Finger"/>
    <property type="match status" value="1"/>
</dbReference>
<comment type="caution">
    <text evidence="4">The sequence shown here is derived from an EMBL/GenBank/DDBJ whole genome shotgun (WGS) entry which is preliminary data.</text>
</comment>
<dbReference type="AlphaFoldDB" id="A0AAV5VIS1"/>
<reference evidence="4" key="1">
    <citation type="submission" date="2023-10" db="EMBL/GenBank/DDBJ databases">
        <title>Genome assembly of Pristionchus species.</title>
        <authorList>
            <person name="Yoshida K."/>
            <person name="Sommer R.J."/>
        </authorList>
    </citation>
    <scope>NUCLEOTIDE SEQUENCE</scope>
    <source>
        <strain evidence="4">RS5133</strain>
    </source>
</reference>
<protein>
    <recommendedName>
        <fullName evidence="3">C2H2-type domain-containing protein</fullName>
    </recommendedName>
</protein>
<dbReference type="EMBL" id="BTSY01000003">
    <property type="protein sequence ID" value="GMT19642.1"/>
    <property type="molecule type" value="Genomic_DNA"/>
</dbReference>
<dbReference type="InterPro" id="IPR013087">
    <property type="entry name" value="Znf_C2H2_type"/>
</dbReference>
<sequence length="423" mass="47416">LVVARSFFTHSMADLGGVEPLFISLRTTAALTADRNDAFSLLLHHMNAVLTARAACGMPSSDMYQSAIRELSNCIIRQERHMYGNSKNIAFLNFCKSFAVLSDHTQRVFDPLSPHCATTSEASHSCAPPKLHPAMNNLYGLLHDGRLENRDDSGVLDESADISIDEGARRSVILSPHYQASTPSYEMEIKSEIDSERDLDAVDVESAQDSFVQHGQMISKLFGQSPPPPIPTPPSPKPPPAKKQRLSTPKAPKTEPPEVDVCPYCAFQSACAAHVTKHVRIDHPNQWLDFALVGCRSCDYRCRSSHTLKKHNRAIHGETWQQWMSQCRLSLPADATCPFCCVFPAGDIHQLCLHVVKHHLEEVSKKDPYIECDTCEETFNWASDLYAHWTRQHSPCTGYVKLRQLRRKESETEKELSIHDADD</sequence>
<dbReference type="Proteomes" id="UP001432322">
    <property type="component" value="Unassembled WGS sequence"/>
</dbReference>
<name>A0AAV5VIS1_9BILA</name>
<dbReference type="PROSITE" id="PS50157">
    <property type="entry name" value="ZINC_FINGER_C2H2_2"/>
    <property type="match status" value="1"/>
</dbReference>
<feature type="region of interest" description="Disordered" evidence="2">
    <location>
        <begin position="220"/>
        <end position="257"/>
    </location>
</feature>
<gene>
    <name evidence="4" type="ORF">PFISCL1PPCAC_10939</name>
</gene>
<dbReference type="GO" id="GO:0008270">
    <property type="term" value="F:zinc ion binding"/>
    <property type="evidence" value="ECO:0007669"/>
    <property type="project" value="UniProtKB-KW"/>
</dbReference>
<keyword evidence="5" id="KW-1185">Reference proteome</keyword>
<evidence type="ECO:0000313" key="4">
    <source>
        <dbReference type="EMBL" id="GMT19642.1"/>
    </source>
</evidence>
<keyword evidence="1" id="KW-0862">Zinc</keyword>
<evidence type="ECO:0000259" key="3">
    <source>
        <dbReference type="PROSITE" id="PS50157"/>
    </source>
</evidence>
<keyword evidence="1" id="KW-0863">Zinc-finger</keyword>
<keyword evidence="1" id="KW-0479">Metal-binding</keyword>
<feature type="domain" description="C2H2-type" evidence="3">
    <location>
        <begin position="370"/>
        <end position="394"/>
    </location>
</feature>
<evidence type="ECO:0000256" key="1">
    <source>
        <dbReference type="PROSITE-ProRule" id="PRU00042"/>
    </source>
</evidence>
<dbReference type="SMART" id="SM00355">
    <property type="entry name" value="ZnF_C2H2"/>
    <property type="match status" value="4"/>
</dbReference>
<evidence type="ECO:0000313" key="5">
    <source>
        <dbReference type="Proteomes" id="UP001432322"/>
    </source>
</evidence>
<evidence type="ECO:0000256" key="2">
    <source>
        <dbReference type="SAM" id="MobiDB-lite"/>
    </source>
</evidence>
<feature type="compositionally biased region" description="Pro residues" evidence="2">
    <location>
        <begin position="225"/>
        <end position="239"/>
    </location>
</feature>